<keyword evidence="3" id="KW-0732">Signal</keyword>
<protein>
    <recommendedName>
        <fullName evidence="6">Retinol dehydrogenase 11</fullName>
    </recommendedName>
</protein>
<dbReference type="InterPro" id="IPR002347">
    <property type="entry name" value="SDR_fam"/>
</dbReference>
<gene>
    <name evidence="4" type="ORF">BINO364_LOCUS13302</name>
</gene>
<feature type="signal peptide" evidence="3">
    <location>
        <begin position="1"/>
        <end position="22"/>
    </location>
</feature>
<dbReference type="Proteomes" id="UP000838878">
    <property type="component" value="Chromosome 7"/>
</dbReference>
<reference evidence="4" key="1">
    <citation type="submission" date="2021-12" db="EMBL/GenBank/DDBJ databases">
        <authorList>
            <person name="Martin H S."/>
        </authorList>
    </citation>
    <scope>NUCLEOTIDE SEQUENCE</scope>
</reference>
<proteinExistence type="inferred from homology"/>
<feature type="non-terminal residue" evidence="4">
    <location>
        <position position="327"/>
    </location>
</feature>
<dbReference type="AlphaFoldDB" id="A0A8J9VQG1"/>
<evidence type="ECO:0000256" key="2">
    <source>
        <dbReference type="RuleBase" id="RU000363"/>
    </source>
</evidence>
<keyword evidence="5" id="KW-1185">Reference proteome</keyword>
<sequence>MGAVLLIVCAIIIVALITGSYQKLTNAICKSKKRLHGKTVIVTGGTSGMGLRIAVDLAQRGARVIIACPFSNEGKKALKVIKEETKSDNVVFELLDLSSIESVQKFAAKINEREERLDILVNNAGVGVVSEFITDDGMSFTMQVNYFGTVLLTLLLLSLLKKSGTPSEFARIINTSSASHNIGIININKLNDIKHYYSFQLYSNSKLCLVLFSNELVKKLRGSNVVVNCVDPGAVGTGIFYCIGTISGYTVSTLISMIFKTPWEGAQTALHVALDKRAGNVTGGFFKNCKQTRARRLAYNEKIATELWEETMRLLKLSDKEVEQCLK</sequence>
<evidence type="ECO:0008006" key="6">
    <source>
        <dbReference type="Google" id="ProtNLM"/>
    </source>
</evidence>
<dbReference type="EMBL" id="OV170227">
    <property type="protein sequence ID" value="CAH0728038.1"/>
    <property type="molecule type" value="Genomic_DNA"/>
</dbReference>
<organism evidence="4 5">
    <name type="scientific">Brenthis ino</name>
    <name type="common">lesser marbled fritillary</name>
    <dbReference type="NCBI Taxonomy" id="405034"/>
    <lineage>
        <taxon>Eukaryota</taxon>
        <taxon>Metazoa</taxon>
        <taxon>Ecdysozoa</taxon>
        <taxon>Arthropoda</taxon>
        <taxon>Hexapoda</taxon>
        <taxon>Insecta</taxon>
        <taxon>Pterygota</taxon>
        <taxon>Neoptera</taxon>
        <taxon>Endopterygota</taxon>
        <taxon>Lepidoptera</taxon>
        <taxon>Glossata</taxon>
        <taxon>Ditrysia</taxon>
        <taxon>Papilionoidea</taxon>
        <taxon>Nymphalidae</taxon>
        <taxon>Heliconiinae</taxon>
        <taxon>Argynnini</taxon>
        <taxon>Brenthis</taxon>
    </lineage>
</organism>
<name>A0A8J9VQG1_9NEOP</name>
<dbReference type="Pfam" id="PF00106">
    <property type="entry name" value="adh_short"/>
    <property type="match status" value="1"/>
</dbReference>
<dbReference type="PANTHER" id="PTHR43157">
    <property type="entry name" value="PHOSPHATIDYLINOSITOL-GLYCAN BIOSYNTHESIS CLASS F PROTEIN-RELATED"/>
    <property type="match status" value="1"/>
</dbReference>
<dbReference type="SUPFAM" id="SSF51735">
    <property type="entry name" value="NAD(P)-binding Rossmann-fold domains"/>
    <property type="match status" value="1"/>
</dbReference>
<evidence type="ECO:0000256" key="1">
    <source>
        <dbReference type="ARBA" id="ARBA00023002"/>
    </source>
</evidence>
<dbReference type="InterPro" id="IPR036291">
    <property type="entry name" value="NAD(P)-bd_dom_sf"/>
</dbReference>
<dbReference type="PRINTS" id="PR00081">
    <property type="entry name" value="GDHRDH"/>
</dbReference>
<dbReference type="PANTHER" id="PTHR43157:SF31">
    <property type="entry name" value="PHOSPHATIDYLINOSITOL-GLYCAN BIOSYNTHESIS CLASS F PROTEIN"/>
    <property type="match status" value="1"/>
</dbReference>
<accession>A0A8J9VQG1</accession>
<dbReference type="Gene3D" id="3.40.50.720">
    <property type="entry name" value="NAD(P)-binding Rossmann-like Domain"/>
    <property type="match status" value="1"/>
</dbReference>
<keyword evidence="1" id="KW-0560">Oxidoreductase</keyword>
<dbReference type="GO" id="GO:0016491">
    <property type="term" value="F:oxidoreductase activity"/>
    <property type="evidence" value="ECO:0007669"/>
    <property type="project" value="UniProtKB-KW"/>
</dbReference>
<evidence type="ECO:0000313" key="5">
    <source>
        <dbReference type="Proteomes" id="UP000838878"/>
    </source>
</evidence>
<evidence type="ECO:0000256" key="3">
    <source>
        <dbReference type="SAM" id="SignalP"/>
    </source>
</evidence>
<comment type="similarity">
    <text evidence="2">Belongs to the short-chain dehydrogenases/reductases (SDR) family.</text>
</comment>
<evidence type="ECO:0000313" key="4">
    <source>
        <dbReference type="EMBL" id="CAH0728038.1"/>
    </source>
</evidence>
<dbReference type="PRINTS" id="PR00080">
    <property type="entry name" value="SDRFAMILY"/>
</dbReference>
<dbReference type="OrthoDB" id="191979at2759"/>
<feature type="chain" id="PRO_5035442990" description="Retinol dehydrogenase 11" evidence="3">
    <location>
        <begin position="23"/>
        <end position="327"/>
    </location>
</feature>